<dbReference type="AlphaFoldDB" id="J4I8I2"/>
<sequence>MAHVLRAEGAQTQTSNGMAASTVAGMVIGALGLFALVLTYQLLPSLHRRRQPNNTIPTPFVPSASRGTTILRIMRRLIARIATFLQPSKSKSVPSEPGSQTHKPLRSLHLPAEQQRRCHAAREKFATKLRLNLYVPPVADILSSRTPRDRVNFARLDDSIYQDAAYHTEKPAPAVMSPWSPREQDYPYSSVPIPSPWLSKGWERNSPPPFSPPPAYVPSTPRRYGFIWGQPDRSPLTGPGTRDTVTVTKHTSEAIDLSEIVVCNPAPETPAEVSQNVFVISDDADALSDSSSISSTWSCGSVVNVL</sequence>
<dbReference type="GeneID" id="24094367"/>
<protein>
    <submittedName>
        <fullName evidence="2">Uncharacterized protein</fullName>
    </submittedName>
</protein>
<evidence type="ECO:0000256" key="1">
    <source>
        <dbReference type="SAM" id="Phobius"/>
    </source>
</evidence>
<dbReference type="RefSeq" id="XP_012178739.1">
    <property type="nucleotide sequence ID" value="XM_012323349.1"/>
</dbReference>
<evidence type="ECO:0000313" key="2">
    <source>
        <dbReference type="EMBL" id="CCL99456.1"/>
    </source>
</evidence>
<accession>J4I8I2</accession>
<keyword evidence="1" id="KW-0812">Transmembrane</keyword>
<proteinExistence type="predicted"/>
<reference evidence="2 3" key="1">
    <citation type="journal article" date="2012" name="Appl. Environ. Microbiol.">
        <title>Short-read sequencing for genomic analysis of the brown rot fungus Fibroporia radiculosa.</title>
        <authorList>
            <person name="Tang J.D."/>
            <person name="Perkins A.D."/>
            <person name="Sonstegard T.S."/>
            <person name="Schroeder S.G."/>
            <person name="Burgess S.C."/>
            <person name="Diehl S.V."/>
        </authorList>
    </citation>
    <scope>NUCLEOTIDE SEQUENCE [LARGE SCALE GENOMIC DNA]</scope>
    <source>
        <strain evidence="2 3">TFFH 294</strain>
    </source>
</reference>
<evidence type="ECO:0000313" key="3">
    <source>
        <dbReference type="Proteomes" id="UP000006352"/>
    </source>
</evidence>
<dbReference type="InParanoid" id="J4I8I2"/>
<keyword evidence="3" id="KW-1185">Reference proteome</keyword>
<gene>
    <name evidence="2" type="ORF">FIBRA_01474</name>
</gene>
<dbReference type="HOGENOM" id="CLU_909225_0_0_1"/>
<feature type="transmembrane region" description="Helical" evidence="1">
    <location>
        <begin position="20"/>
        <end position="43"/>
    </location>
</feature>
<dbReference type="EMBL" id="HE796933">
    <property type="protein sequence ID" value="CCL99456.1"/>
    <property type="molecule type" value="Genomic_DNA"/>
</dbReference>
<keyword evidence="1" id="KW-1133">Transmembrane helix</keyword>
<organism evidence="2 3">
    <name type="scientific">Fibroporia radiculosa</name>
    <dbReference type="NCBI Taxonomy" id="599839"/>
    <lineage>
        <taxon>Eukaryota</taxon>
        <taxon>Fungi</taxon>
        <taxon>Dikarya</taxon>
        <taxon>Basidiomycota</taxon>
        <taxon>Agaricomycotina</taxon>
        <taxon>Agaricomycetes</taxon>
        <taxon>Polyporales</taxon>
        <taxon>Fibroporiaceae</taxon>
        <taxon>Fibroporia</taxon>
    </lineage>
</organism>
<name>J4I8I2_9APHY</name>
<dbReference type="Proteomes" id="UP000006352">
    <property type="component" value="Unassembled WGS sequence"/>
</dbReference>
<keyword evidence="1" id="KW-0472">Membrane</keyword>
<dbReference type="OrthoDB" id="2756215at2759"/>